<dbReference type="InterPro" id="IPR001763">
    <property type="entry name" value="Rhodanese-like_dom"/>
</dbReference>
<comment type="caution">
    <text evidence="2">The sequence shown here is derived from an EMBL/GenBank/DDBJ whole genome shotgun (WGS) entry which is preliminary data.</text>
</comment>
<dbReference type="InterPro" id="IPR036873">
    <property type="entry name" value="Rhodanese-like_dom_sf"/>
</dbReference>
<organism evidence="2 3">
    <name type="scientific">Nonlabens dokdonensis</name>
    <dbReference type="NCBI Taxonomy" id="328515"/>
    <lineage>
        <taxon>Bacteria</taxon>
        <taxon>Pseudomonadati</taxon>
        <taxon>Bacteroidota</taxon>
        <taxon>Flavobacteriia</taxon>
        <taxon>Flavobacteriales</taxon>
        <taxon>Flavobacteriaceae</taxon>
        <taxon>Nonlabens</taxon>
    </lineage>
</organism>
<dbReference type="PROSITE" id="PS50206">
    <property type="entry name" value="RHODANESE_3"/>
    <property type="match status" value="1"/>
</dbReference>
<proteinExistence type="predicted"/>
<dbReference type="PANTHER" id="PTHR43031">
    <property type="entry name" value="FAD-DEPENDENT OXIDOREDUCTASE"/>
    <property type="match status" value="1"/>
</dbReference>
<feature type="domain" description="Rhodanese" evidence="1">
    <location>
        <begin position="54"/>
        <end position="142"/>
    </location>
</feature>
<dbReference type="Gene3D" id="3.40.250.10">
    <property type="entry name" value="Rhodanese-like domain"/>
    <property type="match status" value="1"/>
</dbReference>
<evidence type="ECO:0000313" key="3">
    <source>
        <dbReference type="Proteomes" id="UP000196102"/>
    </source>
</evidence>
<reference evidence="3" key="1">
    <citation type="journal article" date="2017" name="Proc. Natl. Acad. Sci. U.S.A.">
        <title>Simulation of Deepwater Horizon oil plume reveals substrate specialization within a complex community of hydrocarbon-degraders.</title>
        <authorList>
            <person name="Hu P."/>
            <person name="Dubinsky E.A."/>
            <person name="Probst A.J."/>
            <person name="Wang J."/>
            <person name="Sieber C.M.K."/>
            <person name="Tom L.M."/>
            <person name="Gardinali P."/>
            <person name="Banfield J.F."/>
            <person name="Atlas R.M."/>
            <person name="Andersen G.L."/>
        </authorList>
    </citation>
    <scope>NUCLEOTIDE SEQUENCE [LARGE SCALE GENOMIC DNA]</scope>
</reference>
<dbReference type="EMBL" id="MAAX01000011">
    <property type="protein sequence ID" value="OUS21612.1"/>
    <property type="molecule type" value="Genomic_DNA"/>
</dbReference>
<accession>A0A1Z8BGA9</accession>
<sequence length="169" mass="19657">MNKFLYLIVIILIAMPWNVEAQEKESPKKGIPELLKSHNKRSVPYVSVQTLKMEYDDYVILDTRKKEEYEVSHLPNAIWVGEKYSSVNFPEIDKEDKVVVYCSVGIRSESYGEDLLKNGFKNVYNLYGSIFSWKDAGYQIVDAENEPTEKVHVFGKIWAKYLKTGEKVY</sequence>
<dbReference type="InterPro" id="IPR050229">
    <property type="entry name" value="GlpE_sulfurtransferase"/>
</dbReference>
<dbReference type="Proteomes" id="UP000196102">
    <property type="component" value="Unassembled WGS sequence"/>
</dbReference>
<name>A0A1Z8BGA9_9FLAO</name>
<dbReference type="Pfam" id="PF00581">
    <property type="entry name" value="Rhodanese"/>
    <property type="match status" value="1"/>
</dbReference>
<dbReference type="SUPFAM" id="SSF52821">
    <property type="entry name" value="Rhodanese/Cell cycle control phosphatase"/>
    <property type="match status" value="1"/>
</dbReference>
<dbReference type="NCBIfam" id="NF045521">
    <property type="entry name" value="rhoda_near_glyco"/>
    <property type="match status" value="1"/>
</dbReference>
<dbReference type="AlphaFoldDB" id="A0A1Z8BGA9"/>
<gene>
    <name evidence="2" type="ORF">A9Q93_00470</name>
</gene>
<protein>
    <submittedName>
        <fullName evidence="2">Rhodanese</fullName>
    </submittedName>
</protein>
<dbReference type="PANTHER" id="PTHR43031:SF16">
    <property type="entry name" value="OXIDOREDUCTASE"/>
    <property type="match status" value="1"/>
</dbReference>
<evidence type="ECO:0000259" key="1">
    <source>
        <dbReference type="PROSITE" id="PS50206"/>
    </source>
</evidence>
<evidence type="ECO:0000313" key="2">
    <source>
        <dbReference type="EMBL" id="OUS21612.1"/>
    </source>
</evidence>
<dbReference type="SMART" id="SM00450">
    <property type="entry name" value="RHOD"/>
    <property type="match status" value="1"/>
</dbReference>
<dbReference type="RefSeq" id="WP_303685403.1">
    <property type="nucleotide sequence ID" value="NZ_CAJXYO010000088.1"/>
</dbReference>
<dbReference type="CDD" id="cd00158">
    <property type="entry name" value="RHOD"/>
    <property type="match status" value="1"/>
</dbReference>